<dbReference type="GO" id="GO:0004519">
    <property type="term" value="F:endonuclease activity"/>
    <property type="evidence" value="ECO:0007669"/>
    <property type="project" value="UniProtKB-KW"/>
</dbReference>
<dbReference type="GO" id="GO:0016887">
    <property type="term" value="F:ATP hydrolysis activity"/>
    <property type="evidence" value="ECO:0007669"/>
    <property type="project" value="InterPro"/>
</dbReference>
<gene>
    <name evidence="4 8" type="primary">mutL</name>
    <name evidence="8" type="ORF">DEQ80_01805</name>
</gene>
<feature type="domain" description="MutL C-terminal dimerisation" evidence="6">
    <location>
        <begin position="412"/>
        <end position="553"/>
    </location>
</feature>
<evidence type="ECO:0000313" key="9">
    <source>
        <dbReference type="Proteomes" id="UP000264141"/>
    </source>
</evidence>
<dbReference type="InterPro" id="IPR020667">
    <property type="entry name" value="DNA_mismatch_repair_MutL"/>
</dbReference>
<dbReference type="STRING" id="229919.GCA_001050195_02029"/>
<dbReference type="InterPro" id="IPR037198">
    <property type="entry name" value="MutL_C_sf"/>
</dbReference>
<dbReference type="InterPro" id="IPR020568">
    <property type="entry name" value="Ribosomal_Su5_D2-typ_SF"/>
</dbReference>
<protein>
    <recommendedName>
        <fullName evidence="4">DNA mismatch repair protein MutL</fullName>
    </recommendedName>
</protein>
<dbReference type="SMART" id="SM01340">
    <property type="entry name" value="DNA_mis_repair"/>
    <property type="match status" value="1"/>
</dbReference>
<dbReference type="PROSITE" id="PS00058">
    <property type="entry name" value="DNA_MISMATCH_REPAIR_1"/>
    <property type="match status" value="1"/>
</dbReference>
<dbReference type="SUPFAM" id="SSF118116">
    <property type="entry name" value="DNA mismatch repair protein MutL"/>
    <property type="match status" value="1"/>
</dbReference>
<dbReference type="SMART" id="SM00853">
    <property type="entry name" value="MutL_C"/>
    <property type="match status" value="1"/>
</dbReference>
<feature type="domain" description="DNA mismatch repair protein S5" evidence="7">
    <location>
        <begin position="208"/>
        <end position="326"/>
    </location>
</feature>
<dbReference type="Pfam" id="PF01119">
    <property type="entry name" value="DNA_mis_repair"/>
    <property type="match status" value="1"/>
</dbReference>
<dbReference type="CDD" id="cd00782">
    <property type="entry name" value="MutL_Trans"/>
    <property type="match status" value="1"/>
</dbReference>
<keyword evidence="8" id="KW-0255">Endonuclease</keyword>
<keyword evidence="2 4" id="KW-0227">DNA damage</keyword>
<dbReference type="InterPro" id="IPR014790">
    <property type="entry name" value="MutL_C"/>
</dbReference>
<evidence type="ECO:0000256" key="5">
    <source>
        <dbReference type="SAM" id="MobiDB-lite"/>
    </source>
</evidence>
<dbReference type="GO" id="GO:0005524">
    <property type="term" value="F:ATP binding"/>
    <property type="evidence" value="ECO:0007669"/>
    <property type="project" value="InterPro"/>
</dbReference>
<evidence type="ECO:0000256" key="4">
    <source>
        <dbReference type="HAMAP-Rule" id="MF_00149"/>
    </source>
</evidence>
<organism evidence="8 9">
    <name type="scientific">Anaerolinea thermolimosa</name>
    <dbReference type="NCBI Taxonomy" id="229919"/>
    <lineage>
        <taxon>Bacteria</taxon>
        <taxon>Bacillati</taxon>
        <taxon>Chloroflexota</taxon>
        <taxon>Anaerolineae</taxon>
        <taxon>Anaerolineales</taxon>
        <taxon>Anaerolineaceae</taxon>
        <taxon>Anaerolinea</taxon>
    </lineage>
</organism>
<dbReference type="GO" id="GO:0030983">
    <property type="term" value="F:mismatched DNA binding"/>
    <property type="evidence" value="ECO:0007669"/>
    <property type="project" value="InterPro"/>
</dbReference>
<dbReference type="NCBIfam" id="TIGR00585">
    <property type="entry name" value="mutl"/>
    <property type="match status" value="1"/>
</dbReference>
<evidence type="ECO:0000259" key="7">
    <source>
        <dbReference type="SMART" id="SM01340"/>
    </source>
</evidence>
<dbReference type="InterPro" id="IPR014762">
    <property type="entry name" value="DNA_mismatch_repair_CS"/>
</dbReference>
<dbReference type="InterPro" id="IPR013507">
    <property type="entry name" value="DNA_mismatch_S5_2-like"/>
</dbReference>
<comment type="function">
    <text evidence="4">This protein is involved in the repair of mismatches in DNA. It is required for dam-dependent methyl-directed DNA mismatch repair. May act as a 'molecular matchmaker', a protein that promotes the formation of a stable complex between two or more DNA-binding proteins in an ATP-dependent manner without itself being part of a final effector complex.</text>
</comment>
<dbReference type="Gene3D" id="3.30.230.10">
    <property type="match status" value="1"/>
</dbReference>
<dbReference type="CDD" id="cd16926">
    <property type="entry name" value="HATPase_MutL-MLH-PMS-like"/>
    <property type="match status" value="1"/>
</dbReference>
<dbReference type="Pfam" id="PF13589">
    <property type="entry name" value="HATPase_c_3"/>
    <property type="match status" value="1"/>
</dbReference>
<sequence length="599" mass="65082">MPIHILDDAVASQIAAGEVIERPASVVKELMENALDAGAKQVEIRIVEAGRRLIEVTDDGCGISPEELALAVARHATSKLQSAADLFHITTLGFRGEALASIASVSRLTLTSRTTDSAVGGRIQVEGGKLAPLEAAGGPPGTLVRVEDLFYNVPARLKFLKRDLTERQQIDGLVTRYALAYPHVRFHLFHEGRPTLQTSGKGDRREVLASLYGVDVARQMLEVDYQDGRLSVTGFISPVALTRSNRRELTFFVNGRWVQDASLSAALLQAYHTLLMVGRFPIAALFINLPPDAVDVNVHPAKAEVRFRDQDEVFSAVSRAARRALLAYSPAPSLVSPPVWQGGWRKVGTVDNSTALSENRLIDPAWEMAAQADEPGTVGEPGGEGAVREDENSPEATEQPRFPAGAIPLLRLVGQVGASYLVAEGPDGLYLIDQHAAHERVLFERFLELGGKSPASQALLEPVLLTLPPAQAVLLEGQLKVMGKLGFEVEVFGPNTFRIRAIPAIFAGADPASVVRVVVEDFEEDESPLQSEVEARLVARICKRSAVKAGQILSVEEQRALLRDLERCQSPRTCPHGRPTMIHLPVDVLERQFGRRGAR</sequence>
<evidence type="ECO:0000259" key="6">
    <source>
        <dbReference type="SMART" id="SM00853"/>
    </source>
</evidence>
<dbReference type="AlphaFoldDB" id="A0A3D1JDH3"/>
<dbReference type="GO" id="GO:0032300">
    <property type="term" value="C:mismatch repair complex"/>
    <property type="evidence" value="ECO:0007669"/>
    <property type="project" value="InterPro"/>
</dbReference>
<keyword evidence="8" id="KW-0378">Hydrolase</keyword>
<dbReference type="SUPFAM" id="SSF55874">
    <property type="entry name" value="ATPase domain of HSP90 chaperone/DNA topoisomerase II/histidine kinase"/>
    <property type="match status" value="1"/>
</dbReference>
<dbReference type="InterPro" id="IPR042120">
    <property type="entry name" value="MutL_C_dimsub"/>
</dbReference>
<dbReference type="InterPro" id="IPR036890">
    <property type="entry name" value="HATPase_C_sf"/>
</dbReference>
<dbReference type="InterPro" id="IPR042121">
    <property type="entry name" value="MutL_C_regsub"/>
</dbReference>
<keyword evidence="8" id="KW-0540">Nuclease</keyword>
<evidence type="ECO:0000256" key="3">
    <source>
        <dbReference type="ARBA" id="ARBA00023204"/>
    </source>
</evidence>
<dbReference type="PANTHER" id="PTHR10073:SF12">
    <property type="entry name" value="DNA MISMATCH REPAIR PROTEIN MLH1"/>
    <property type="match status" value="1"/>
</dbReference>
<dbReference type="SUPFAM" id="SSF54211">
    <property type="entry name" value="Ribosomal protein S5 domain 2-like"/>
    <property type="match status" value="1"/>
</dbReference>
<dbReference type="HAMAP" id="MF_00149">
    <property type="entry name" value="DNA_mis_repair"/>
    <property type="match status" value="1"/>
</dbReference>
<evidence type="ECO:0000256" key="2">
    <source>
        <dbReference type="ARBA" id="ARBA00022763"/>
    </source>
</evidence>
<feature type="region of interest" description="Disordered" evidence="5">
    <location>
        <begin position="373"/>
        <end position="400"/>
    </location>
</feature>
<dbReference type="FunFam" id="3.30.565.10:FF:000003">
    <property type="entry name" value="DNA mismatch repair endonuclease MutL"/>
    <property type="match status" value="1"/>
</dbReference>
<keyword evidence="3 4" id="KW-0234">DNA repair</keyword>
<dbReference type="EMBL" id="DPBP01000007">
    <property type="protein sequence ID" value="HCE16572.1"/>
    <property type="molecule type" value="Genomic_DNA"/>
</dbReference>
<dbReference type="InterPro" id="IPR014721">
    <property type="entry name" value="Ribsml_uS5_D2-typ_fold_subgr"/>
</dbReference>
<dbReference type="Proteomes" id="UP000264141">
    <property type="component" value="Unassembled WGS sequence"/>
</dbReference>
<dbReference type="Gene3D" id="3.30.1370.100">
    <property type="entry name" value="MutL, C-terminal domain, regulatory subdomain"/>
    <property type="match status" value="1"/>
</dbReference>
<accession>A0A3D1JDH3</accession>
<comment type="similarity">
    <text evidence="1 4">Belongs to the DNA mismatch repair MutL/HexB family.</text>
</comment>
<evidence type="ECO:0000256" key="1">
    <source>
        <dbReference type="ARBA" id="ARBA00006082"/>
    </source>
</evidence>
<proteinExistence type="inferred from homology"/>
<name>A0A3D1JDH3_9CHLR</name>
<dbReference type="InterPro" id="IPR002099">
    <property type="entry name" value="MutL/Mlh/PMS"/>
</dbReference>
<dbReference type="InterPro" id="IPR038973">
    <property type="entry name" value="MutL/Mlh/Pms-like"/>
</dbReference>
<evidence type="ECO:0000313" key="8">
    <source>
        <dbReference type="EMBL" id="HCE16572.1"/>
    </source>
</evidence>
<reference evidence="8 9" key="1">
    <citation type="journal article" date="2018" name="Nat. Biotechnol.">
        <title>A standardized bacterial taxonomy based on genome phylogeny substantially revises the tree of life.</title>
        <authorList>
            <person name="Parks D.H."/>
            <person name="Chuvochina M."/>
            <person name="Waite D.W."/>
            <person name="Rinke C."/>
            <person name="Skarshewski A."/>
            <person name="Chaumeil P.A."/>
            <person name="Hugenholtz P."/>
        </authorList>
    </citation>
    <scope>NUCLEOTIDE SEQUENCE [LARGE SCALE GENOMIC DNA]</scope>
    <source>
        <strain evidence="8">UBA8781</strain>
    </source>
</reference>
<dbReference type="Pfam" id="PF08676">
    <property type="entry name" value="MutL_C"/>
    <property type="match status" value="1"/>
</dbReference>
<comment type="caution">
    <text evidence="8">The sequence shown here is derived from an EMBL/GenBank/DDBJ whole genome shotgun (WGS) entry which is preliminary data.</text>
</comment>
<dbReference type="Gene3D" id="3.30.1540.20">
    <property type="entry name" value="MutL, C-terminal domain, dimerisation subdomain"/>
    <property type="match status" value="1"/>
</dbReference>
<dbReference type="GO" id="GO:0006298">
    <property type="term" value="P:mismatch repair"/>
    <property type="evidence" value="ECO:0007669"/>
    <property type="project" value="UniProtKB-UniRule"/>
</dbReference>
<dbReference type="PANTHER" id="PTHR10073">
    <property type="entry name" value="DNA MISMATCH REPAIR PROTEIN MLH, PMS, MUTL"/>
    <property type="match status" value="1"/>
</dbReference>
<dbReference type="GO" id="GO:0140664">
    <property type="term" value="F:ATP-dependent DNA damage sensor activity"/>
    <property type="evidence" value="ECO:0007669"/>
    <property type="project" value="InterPro"/>
</dbReference>
<dbReference type="Gene3D" id="3.30.565.10">
    <property type="entry name" value="Histidine kinase-like ATPase, C-terminal domain"/>
    <property type="match status" value="1"/>
</dbReference>